<evidence type="ECO:0000256" key="2">
    <source>
        <dbReference type="SAM" id="SignalP"/>
    </source>
</evidence>
<dbReference type="AlphaFoldDB" id="A0A364JZH2"/>
<protein>
    <submittedName>
        <fullName evidence="4">Amino acid ABC transporter substrate-binding protein (PAAT family)</fullName>
    </submittedName>
</protein>
<dbReference type="InterPro" id="IPR001638">
    <property type="entry name" value="Solute-binding_3/MltF_N"/>
</dbReference>
<evidence type="ECO:0000259" key="3">
    <source>
        <dbReference type="SMART" id="SM00062"/>
    </source>
</evidence>
<proteinExistence type="predicted"/>
<feature type="chain" id="PRO_5016825300" evidence="2">
    <location>
        <begin position="24"/>
        <end position="281"/>
    </location>
</feature>
<organism evidence="4 5">
    <name type="scientific">Falsochrobactrum ovis</name>
    <dbReference type="NCBI Taxonomy" id="1293442"/>
    <lineage>
        <taxon>Bacteria</taxon>
        <taxon>Pseudomonadati</taxon>
        <taxon>Pseudomonadota</taxon>
        <taxon>Alphaproteobacteria</taxon>
        <taxon>Hyphomicrobiales</taxon>
        <taxon>Brucellaceae</taxon>
        <taxon>Falsochrobactrum</taxon>
    </lineage>
</organism>
<dbReference type="PANTHER" id="PTHR35936">
    <property type="entry name" value="MEMBRANE-BOUND LYTIC MUREIN TRANSGLYCOSYLASE F"/>
    <property type="match status" value="1"/>
</dbReference>
<keyword evidence="5" id="KW-1185">Reference proteome</keyword>
<dbReference type="Pfam" id="PF00497">
    <property type="entry name" value="SBP_bac_3"/>
    <property type="match status" value="1"/>
</dbReference>
<gene>
    <name evidence="4" type="ORF">C7374_101480</name>
</gene>
<dbReference type="SUPFAM" id="SSF53850">
    <property type="entry name" value="Periplasmic binding protein-like II"/>
    <property type="match status" value="1"/>
</dbReference>
<reference evidence="4 5" key="1">
    <citation type="submission" date="2018-06" db="EMBL/GenBank/DDBJ databases">
        <title>Genomic Encyclopedia of Type Strains, Phase IV (KMG-IV): sequencing the most valuable type-strain genomes for metagenomic binning, comparative biology and taxonomic classification.</title>
        <authorList>
            <person name="Goeker M."/>
        </authorList>
    </citation>
    <scope>NUCLEOTIDE SEQUENCE [LARGE SCALE GENOMIC DNA]</scope>
    <source>
        <strain evidence="4 5">DSM 26720</strain>
    </source>
</reference>
<dbReference type="PANTHER" id="PTHR35936:SF35">
    <property type="entry name" value="L-CYSTINE-BINDING PROTEIN TCYJ"/>
    <property type="match status" value="1"/>
</dbReference>
<comment type="caution">
    <text evidence="4">The sequence shown here is derived from an EMBL/GenBank/DDBJ whole genome shotgun (WGS) entry which is preliminary data.</text>
</comment>
<name>A0A364JZH2_9HYPH</name>
<evidence type="ECO:0000313" key="5">
    <source>
        <dbReference type="Proteomes" id="UP000249453"/>
    </source>
</evidence>
<feature type="signal peptide" evidence="2">
    <location>
        <begin position="1"/>
        <end position="23"/>
    </location>
</feature>
<feature type="domain" description="Solute-binding protein family 3/N-terminal" evidence="3">
    <location>
        <begin position="49"/>
        <end position="279"/>
    </location>
</feature>
<evidence type="ECO:0000256" key="1">
    <source>
        <dbReference type="ARBA" id="ARBA00022729"/>
    </source>
</evidence>
<keyword evidence="1 2" id="KW-0732">Signal</keyword>
<dbReference type="Gene3D" id="3.40.190.10">
    <property type="entry name" value="Periplasmic binding protein-like II"/>
    <property type="match status" value="2"/>
</dbReference>
<evidence type="ECO:0000313" key="4">
    <source>
        <dbReference type="EMBL" id="RAK34147.1"/>
    </source>
</evidence>
<sequence length="281" mass="31027">MMKTYLSSIVLLVGLFAALPSFAQSEPRTPFFFNEDERMPLPSIGRPDRLRFVTTLDYPPFNSLNPQGLLSGYNIDLAKALCAQMGLEDLSLIEAVPWSELEERLEKGEADAIIAGLGPNSNNRTKLAFTRPYLRLPARFVTLKSNIFNESAARAVSGKEIGVIENTAHEQLLKAYFPYAKAKGFADRAKLLAALQQGKIEAAFDDGLTLSFWLQSDEGAKCCAFTDGPYIAPQYLGSGLTIATRNEQASLVDAFDAALQALQKKGTLTELYLRYFPISFY</sequence>
<dbReference type="Proteomes" id="UP000249453">
    <property type="component" value="Unassembled WGS sequence"/>
</dbReference>
<accession>A0A364JZH2</accession>
<dbReference type="EMBL" id="QLMK01000001">
    <property type="protein sequence ID" value="RAK34147.1"/>
    <property type="molecule type" value="Genomic_DNA"/>
</dbReference>
<dbReference type="SMART" id="SM00062">
    <property type="entry name" value="PBPb"/>
    <property type="match status" value="1"/>
</dbReference>